<evidence type="ECO:0000313" key="2">
    <source>
        <dbReference type="Proteomes" id="UP000037035"/>
    </source>
</evidence>
<gene>
    <name evidence="1" type="ORF">VP01_1187g2</name>
</gene>
<keyword evidence="2" id="KW-1185">Reference proteome</keyword>
<reference evidence="1 2" key="1">
    <citation type="submission" date="2015-08" db="EMBL/GenBank/DDBJ databases">
        <title>Next Generation Sequencing and Analysis of the Genome of Puccinia sorghi L Schw, the Causal Agent of Maize Common Rust.</title>
        <authorList>
            <person name="Rochi L."/>
            <person name="Burguener G."/>
            <person name="Darino M."/>
            <person name="Turjanski A."/>
            <person name="Kreff E."/>
            <person name="Dieguez M.J."/>
            <person name="Sacco F."/>
        </authorList>
    </citation>
    <scope>NUCLEOTIDE SEQUENCE [LARGE SCALE GENOMIC DNA]</scope>
    <source>
        <strain evidence="1 2">RO10H11247</strain>
    </source>
</reference>
<proteinExistence type="predicted"/>
<organism evidence="1 2">
    <name type="scientific">Puccinia sorghi</name>
    <dbReference type="NCBI Taxonomy" id="27349"/>
    <lineage>
        <taxon>Eukaryota</taxon>
        <taxon>Fungi</taxon>
        <taxon>Dikarya</taxon>
        <taxon>Basidiomycota</taxon>
        <taxon>Pucciniomycotina</taxon>
        <taxon>Pucciniomycetes</taxon>
        <taxon>Pucciniales</taxon>
        <taxon>Pucciniaceae</taxon>
        <taxon>Puccinia</taxon>
    </lineage>
</organism>
<accession>A0A0L6VSD4</accession>
<comment type="caution">
    <text evidence="1">The sequence shown here is derived from an EMBL/GenBank/DDBJ whole genome shotgun (WGS) entry which is preliminary data.</text>
</comment>
<dbReference type="VEuPathDB" id="FungiDB:VP01_1187g2"/>
<dbReference type="AlphaFoldDB" id="A0A0L6VSD4"/>
<name>A0A0L6VSD4_9BASI</name>
<evidence type="ECO:0000313" key="1">
    <source>
        <dbReference type="EMBL" id="KNZ63105.1"/>
    </source>
</evidence>
<dbReference type="EMBL" id="LAVV01002087">
    <property type="protein sequence ID" value="KNZ63105.1"/>
    <property type="molecule type" value="Genomic_DNA"/>
</dbReference>
<protein>
    <submittedName>
        <fullName evidence="1">Uncharacterized protein</fullName>
    </submittedName>
</protein>
<sequence length="408" mass="46714">MAVSSAYIQFPFNTPFKHSSEQHKTQNFQDQRQRYIQPQGGKTCLSKPLIKCSYGKEEEEGLSIRKFKEGLSSEKVCKLARSNQHFMNCPARRGVQFLLIFTADFKCIFADGKRFITFLMQHSISCIVYMSKKTGMGEAPGTSYNSNRTQTSSSNTVATNCSLDLNHTHFLLCRLGLQGGVASCQAFLALTKVRVCLTQVSFGHTQFKGISTQLNLYAILKRTIYKWKRIFFLFVHLEKSSHEELRIKRTKYSENTKKKFYCQGNHLTIRIHCGGDFCSTFTVPCQACQCFKNGVSPNWENQAPCAQTQALAKCQADLGFVPRVACNTICYYTKVLCDQELQQMICLLLIWRKTIYFSYSSKSFISIEHYFQFPFPKVLHNHRLTQKLTGSIPFLFMEPIFPLVSPNL</sequence>
<dbReference type="Proteomes" id="UP000037035">
    <property type="component" value="Unassembled WGS sequence"/>
</dbReference>